<dbReference type="GO" id="GO:0005615">
    <property type="term" value="C:extracellular space"/>
    <property type="evidence" value="ECO:0007669"/>
    <property type="project" value="TreeGrafter"/>
</dbReference>
<dbReference type="PROSITE" id="PS51406">
    <property type="entry name" value="FIBRINOGEN_C_2"/>
    <property type="match status" value="1"/>
</dbReference>
<dbReference type="InterPro" id="IPR050373">
    <property type="entry name" value="Fibrinogen_C-term_domain"/>
</dbReference>
<feature type="compositionally biased region" description="Basic and acidic residues" evidence="2">
    <location>
        <begin position="314"/>
        <end position="324"/>
    </location>
</feature>
<dbReference type="CDD" id="cd00087">
    <property type="entry name" value="FReD"/>
    <property type="match status" value="1"/>
</dbReference>
<evidence type="ECO:0000256" key="2">
    <source>
        <dbReference type="SAM" id="MobiDB-lite"/>
    </source>
</evidence>
<feature type="chain" id="PRO_5007542338" evidence="3">
    <location>
        <begin position="23"/>
        <end position="821"/>
    </location>
</feature>
<protein>
    <submittedName>
        <fullName evidence="5">Putative ficolin</fullName>
    </submittedName>
</protein>
<accession>A0A147BHF3</accession>
<keyword evidence="3" id="KW-0732">Signal</keyword>
<dbReference type="InterPro" id="IPR002181">
    <property type="entry name" value="Fibrinogen_a/b/g_C_dom"/>
</dbReference>
<dbReference type="Pfam" id="PF00147">
    <property type="entry name" value="Fibrinogen_C"/>
    <property type="match status" value="1"/>
</dbReference>
<sequence length="821" mass="93794">MRWFLVPAPTVLLCLCLGAVRCASDTGGSDPTLGHVVRELRAELQALQRAREQDRLLLRRLEERLSSTTATTTPSPTVAGPEATHHHHAKRHHEEQRAFARSLRALEHERAALDTLGEQLRRMKLDLDQVVKDRERPVDAEALLRADVDKLQLQLDSLRSEQSDEVSRTAARDRAHRASVDWLRSTMEELKTELAELAKDTNVTAALSMSREFEREASTLRADLSELRNEVRALRATQQQQQAREAQATGERAELRVLLQKQAVAQRDLAQQLSELTEDFRNQQVKQRKNKEKTKRHDDVDLEFEGSGLGDTEDQPRTEPETRDHRHQQHGLRRIVSQLEDTVQALSHNQDKLSKDVTLMRHNDTQLAALVSNMQRSADANAPFTTGDLDAQLRSLREQVHAQSETIRNVANSVQSVDKVHASTVELFRDIRTLEKKVDRGLSDLRKEVSKSEFDVARALSLAKGAQRDEVARRDSLGTLRADVLRTRAELEKNRYKILALENLVLNATVSGRKAGNHWVSQEVKIANLEVGSTRLSKMLHRNSGKLTRLARSLDKVVNREVLDEWKRQQEDLAKAIRNVTDQVPRLKSNLTRLEAEMGKLEDNLPQDCSAVKDSSRSGVYLIHPRQSATALKVFCDMDTEGGGWTLVQRRRDGSEDFYRTWADYRRGFGSPSAEHWLGNQALHDLTSSANYSLRVDLWDTAGRYKFVEYNRFRVASEAERYRLEVYGYHGNASNALEYHSGMAFSTADRDNDFSSTHCAMYYSSGWWYNHCQYVNINGKYNVGLTWYDMDALEWVQLSRVEMKVRPARTKRKRWTRGKAA</sequence>
<name>A0A147BHF3_IXORI</name>
<evidence type="ECO:0000259" key="4">
    <source>
        <dbReference type="PROSITE" id="PS51406"/>
    </source>
</evidence>
<feature type="coiled-coil region" evidence="1">
    <location>
        <begin position="563"/>
        <end position="604"/>
    </location>
</feature>
<dbReference type="PANTHER" id="PTHR19143">
    <property type="entry name" value="FIBRINOGEN/TENASCIN/ANGIOPOEITIN"/>
    <property type="match status" value="1"/>
</dbReference>
<feature type="region of interest" description="Disordered" evidence="2">
    <location>
        <begin position="65"/>
        <end position="96"/>
    </location>
</feature>
<evidence type="ECO:0000256" key="3">
    <source>
        <dbReference type="SAM" id="SignalP"/>
    </source>
</evidence>
<organism evidence="5">
    <name type="scientific">Ixodes ricinus</name>
    <name type="common">Common tick</name>
    <name type="synonym">Acarus ricinus</name>
    <dbReference type="NCBI Taxonomy" id="34613"/>
    <lineage>
        <taxon>Eukaryota</taxon>
        <taxon>Metazoa</taxon>
        <taxon>Ecdysozoa</taxon>
        <taxon>Arthropoda</taxon>
        <taxon>Chelicerata</taxon>
        <taxon>Arachnida</taxon>
        <taxon>Acari</taxon>
        <taxon>Parasitiformes</taxon>
        <taxon>Ixodida</taxon>
        <taxon>Ixodoidea</taxon>
        <taxon>Ixodidae</taxon>
        <taxon>Ixodinae</taxon>
        <taxon>Ixodes</taxon>
    </lineage>
</organism>
<evidence type="ECO:0000256" key="1">
    <source>
        <dbReference type="SAM" id="Coils"/>
    </source>
</evidence>
<dbReference type="NCBIfam" id="NF040941">
    <property type="entry name" value="GGGWT_bact"/>
    <property type="match status" value="1"/>
</dbReference>
<dbReference type="SUPFAM" id="SSF56496">
    <property type="entry name" value="Fibrinogen C-terminal domain-like"/>
    <property type="match status" value="1"/>
</dbReference>
<dbReference type="PANTHER" id="PTHR19143:SF444">
    <property type="entry name" value="PROTEIN SCABROUS"/>
    <property type="match status" value="1"/>
</dbReference>
<dbReference type="EMBL" id="GEGO01005669">
    <property type="protein sequence ID" value="JAR89735.1"/>
    <property type="molecule type" value="Transcribed_RNA"/>
</dbReference>
<evidence type="ECO:0000313" key="5">
    <source>
        <dbReference type="EMBL" id="JAR89735.1"/>
    </source>
</evidence>
<keyword evidence="1" id="KW-0175">Coiled coil</keyword>
<feature type="coiled-coil region" evidence="1">
    <location>
        <begin position="141"/>
        <end position="256"/>
    </location>
</feature>
<dbReference type="InterPro" id="IPR014716">
    <property type="entry name" value="Fibrinogen_a/b/g_C_1"/>
</dbReference>
<feature type="compositionally biased region" description="Low complexity" evidence="2">
    <location>
        <begin position="66"/>
        <end position="77"/>
    </location>
</feature>
<reference evidence="5" key="1">
    <citation type="journal article" date="2018" name="PLoS Negl. Trop. Dis.">
        <title>Sialome diversity of ticks revealed by RNAseq of single tick salivary glands.</title>
        <authorList>
            <person name="Perner J."/>
            <person name="Kropackova S."/>
            <person name="Kopacek P."/>
            <person name="Ribeiro J.M."/>
        </authorList>
    </citation>
    <scope>NUCLEOTIDE SEQUENCE</scope>
    <source>
        <strain evidence="5">Siblings of single egg batch collected in Ceske Budejovice</strain>
        <tissue evidence="5">Salivary glands</tissue>
    </source>
</reference>
<dbReference type="Gene3D" id="3.90.215.10">
    <property type="entry name" value="Gamma Fibrinogen, chain A, domain 1"/>
    <property type="match status" value="1"/>
</dbReference>
<feature type="region of interest" description="Disordered" evidence="2">
    <location>
        <begin position="282"/>
        <end position="330"/>
    </location>
</feature>
<dbReference type="InterPro" id="IPR036056">
    <property type="entry name" value="Fibrinogen-like_C"/>
</dbReference>
<feature type="signal peptide" evidence="3">
    <location>
        <begin position="1"/>
        <end position="22"/>
    </location>
</feature>
<proteinExistence type="predicted"/>
<feature type="coiled-coil region" evidence="1">
    <location>
        <begin position="37"/>
        <end position="64"/>
    </location>
</feature>
<dbReference type="AlphaFoldDB" id="A0A147BHF3"/>
<feature type="domain" description="Fibrinogen C-terminal" evidence="4">
    <location>
        <begin position="600"/>
        <end position="809"/>
    </location>
</feature>
<dbReference type="SMART" id="SM00186">
    <property type="entry name" value="FBG"/>
    <property type="match status" value="1"/>
</dbReference>